<keyword evidence="1" id="KW-0472">Membrane</keyword>
<feature type="transmembrane region" description="Helical" evidence="1">
    <location>
        <begin position="79"/>
        <end position="98"/>
    </location>
</feature>
<reference evidence="2 3" key="1">
    <citation type="journal article" date="2018" name="Environ. Microbiol.">
        <title>New archaeal viruses discovered by metagenomic analysis of viral communities in enrichment cultures.</title>
        <authorList>
            <person name="Liu Y."/>
            <person name="Brandt D."/>
            <person name="Ishino S."/>
            <person name="Ishino Y."/>
            <person name="Koonin E.V."/>
            <person name="Kalinowski J."/>
            <person name="Krupovic M."/>
            <person name="Prangishvili D."/>
        </authorList>
    </citation>
    <scope>NUCLEOTIDE SEQUENCE [LARGE SCALE GENOMIC DNA]</scope>
</reference>
<dbReference type="Proteomes" id="UP000272463">
    <property type="component" value="Segment"/>
</dbReference>
<evidence type="ECO:0000313" key="3">
    <source>
        <dbReference type="Proteomes" id="UP000272463"/>
    </source>
</evidence>
<sequence length="103" mass="11308">MSQQPNNEDKKQIINNITDNEIKALELEYYRSLIQEHKENRQPSFLRRLAYAGLYALGGGLFGIALNVIASSFSATPPAYVSTLPIVFALGGAIIGFGQGHRL</sequence>
<proteinExistence type="predicted"/>
<accession>A0A3S8NFL0</accession>
<organism evidence="2 3">
    <name type="scientific">Sulfolobus polyhedral virus 2</name>
    <dbReference type="NCBI Taxonomy" id="2493125"/>
    <lineage>
        <taxon>Viruses</taxon>
        <taxon>Viruses incertae sedis</taxon>
        <taxon>Portogloboviridae</taxon>
        <taxon>Alphaportoglobovirus</taxon>
        <taxon>Alphaportoglobovirus umijigokuense</taxon>
    </lineage>
</organism>
<evidence type="ECO:0000313" key="2">
    <source>
        <dbReference type="EMBL" id="AZI76028.1"/>
    </source>
</evidence>
<gene>
    <name evidence="2" type="ORF">SPV2_gp29</name>
</gene>
<keyword evidence="1" id="KW-0812">Transmembrane</keyword>
<name>A0A3S8NFL0_9VIRU</name>
<protein>
    <submittedName>
        <fullName evidence="2">Uncharacterized protein</fullName>
    </submittedName>
</protein>
<keyword evidence="3" id="KW-1185">Reference proteome</keyword>
<feature type="transmembrane region" description="Helical" evidence="1">
    <location>
        <begin position="49"/>
        <end position="73"/>
    </location>
</feature>
<dbReference type="EMBL" id="MK064567">
    <property type="protein sequence ID" value="AZI76028.1"/>
    <property type="molecule type" value="Genomic_DNA"/>
</dbReference>
<keyword evidence="1" id="KW-1133">Transmembrane helix</keyword>
<evidence type="ECO:0000256" key="1">
    <source>
        <dbReference type="SAM" id="Phobius"/>
    </source>
</evidence>